<name>A0ABW3MAD0_9PSEU</name>
<evidence type="ECO:0000256" key="1">
    <source>
        <dbReference type="SAM" id="Phobius"/>
    </source>
</evidence>
<keyword evidence="1" id="KW-0812">Transmembrane</keyword>
<comment type="caution">
    <text evidence="2">The sequence shown here is derived from an EMBL/GenBank/DDBJ whole genome shotgun (WGS) entry which is preliminary data.</text>
</comment>
<dbReference type="EMBL" id="JBHTIS010001215">
    <property type="protein sequence ID" value="MFD1047716.1"/>
    <property type="molecule type" value="Genomic_DNA"/>
</dbReference>
<evidence type="ECO:0000313" key="3">
    <source>
        <dbReference type="Proteomes" id="UP001597045"/>
    </source>
</evidence>
<proteinExistence type="predicted"/>
<keyword evidence="1" id="KW-0472">Membrane</keyword>
<protein>
    <recommendedName>
        <fullName evidence="4">MFS transporter</fullName>
    </recommendedName>
</protein>
<feature type="transmembrane region" description="Helical" evidence="1">
    <location>
        <begin position="39"/>
        <end position="57"/>
    </location>
</feature>
<evidence type="ECO:0008006" key="4">
    <source>
        <dbReference type="Google" id="ProtNLM"/>
    </source>
</evidence>
<keyword evidence="1" id="KW-1133">Transmembrane helix</keyword>
<dbReference type="Proteomes" id="UP001597045">
    <property type="component" value="Unassembled WGS sequence"/>
</dbReference>
<keyword evidence="3" id="KW-1185">Reference proteome</keyword>
<accession>A0ABW3MAD0</accession>
<evidence type="ECO:0000313" key="2">
    <source>
        <dbReference type="EMBL" id="MFD1047716.1"/>
    </source>
</evidence>
<gene>
    <name evidence="2" type="ORF">ACFQ1S_20345</name>
</gene>
<organism evidence="2 3">
    <name type="scientific">Kibdelosporangium lantanae</name>
    <dbReference type="NCBI Taxonomy" id="1497396"/>
    <lineage>
        <taxon>Bacteria</taxon>
        <taxon>Bacillati</taxon>
        <taxon>Actinomycetota</taxon>
        <taxon>Actinomycetes</taxon>
        <taxon>Pseudonocardiales</taxon>
        <taxon>Pseudonocardiaceae</taxon>
        <taxon>Kibdelosporangium</taxon>
    </lineage>
</organism>
<reference evidence="3" key="1">
    <citation type="journal article" date="2019" name="Int. J. Syst. Evol. Microbiol.">
        <title>The Global Catalogue of Microorganisms (GCM) 10K type strain sequencing project: providing services to taxonomists for standard genome sequencing and annotation.</title>
        <authorList>
            <consortium name="The Broad Institute Genomics Platform"/>
            <consortium name="The Broad Institute Genome Sequencing Center for Infectious Disease"/>
            <person name="Wu L."/>
            <person name="Ma J."/>
        </authorList>
    </citation>
    <scope>NUCLEOTIDE SEQUENCE [LARGE SCALE GENOMIC DNA]</scope>
    <source>
        <strain evidence="3">JCM 31486</strain>
    </source>
</reference>
<sequence length="74" mass="7719">MAGKLPSSLDATSLVLSTHDTSPVTLFIRQALYDATHNVFTAMIGIAVLSVIALLLMPARTEKAPEPAVAVEAA</sequence>